<comment type="caution">
    <text evidence="1">The sequence shown here is derived from an EMBL/GenBank/DDBJ whole genome shotgun (WGS) entry which is preliminary data.</text>
</comment>
<evidence type="ECO:0000313" key="1">
    <source>
        <dbReference type="EMBL" id="KAH7858983.1"/>
    </source>
</evidence>
<dbReference type="Proteomes" id="UP000828048">
    <property type="component" value="Chromosome 3"/>
</dbReference>
<keyword evidence="2" id="KW-1185">Reference proteome</keyword>
<proteinExistence type="predicted"/>
<evidence type="ECO:0000313" key="2">
    <source>
        <dbReference type="Proteomes" id="UP000828048"/>
    </source>
</evidence>
<sequence length="327" mass="36794">MVCCDAMGTKTTEGLSGAKLQLVDRPKADNVPTAREKSVPIEGIRSRKKNSVDATLRDVTVDKDSGQDISRKRKKSAENVTEITESKVGEDSSVAAEITPPSKKQSKSRTRSNVDLKKVSGPPSTTKRPKVEEGTDGPKNKKPRKGEQASETPFRSSLGGLVTFVKELNLRECHKEVLKKTPFWGIFEAIMDNRVTNGQCRKSDKLIIEIIESYDPKKDKFRLGKTYLEITKADMVRVFGINCGDEHVSLRSGCRDAIKFVARREIEETRMTTTSVKQLLIGYVLKDELEYVEDVARLLCLFLFHTFFFPHWNYGQMGPFRTGRKLG</sequence>
<reference evidence="1 2" key="1">
    <citation type="journal article" date="2021" name="Hortic Res">
        <title>High-quality reference genome and annotation aids understanding of berry development for evergreen blueberry (Vaccinium darrowii).</title>
        <authorList>
            <person name="Yu J."/>
            <person name="Hulse-Kemp A.M."/>
            <person name="Babiker E."/>
            <person name="Staton M."/>
        </authorList>
    </citation>
    <scope>NUCLEOTIDE SEQUENCE [LARGE SCALE GENOMIC DNA]</scope>
    <source>
        <strain evidence="2">cv. NJ 8807/NJ 8810</strain>
        <tissue evidence="1">Young leaf</tissue>
    </source>
</reference>
<name>A0ACB7Z097_9ERIC</name>
<dbReference type="EMBL" id="CM037153">
    <property type="protein sequence ID" value="KAH7858983.1"/>
    <property type="molecule type" value="Genomic_DNA"/>
</dbReference>
<organism evidence="1 2">
    <name type="scientific">Vaccinium darrowii</name>
    <dbReference type="NCBI Taxonomy" id="229202"/>
    <lineage>
        <taxon>Eukaryota</taxon>
        <taxon>Viridiplantae</taxon>
        <taxon>Streptophyta</taxon>
        <taxon>Embryophyta</taxon>
        <taxon>Tracheophyta</taxon>
        <taxon>Spermatophyta</taxon>
        <taxon>Magnoliopsida</taxon>
        <taxon>eudicotyledons</taxon>
        <taxon>Gunneridae</taxon>
        <taxon>Pentapetalae</taxon>
        <taxon>asterids</taxon>
        <taxon>Ericales</taxon>
        <taxon>Ericaceae</taxon>
        <taxon>Vaccinioideae</taxon>
        <taxon>Vaccinieae</taxon>
        <taxon>Vaccinium</taxon>
    </lineage>
</organism>
<accession>A0ACB7Z097</accession>
<protein>
    <submittedName>
        <fullName evidence="1">Uncharacterized protein</fullName>
    </submittedName>
</protein>
<gene>
    <name evidence="1" type="ORF">Vadar_030128</name>
</gene>